<evidence type="ECO:0000259" key="12">
    <source>
        <dbReference type="Pfam" id="PF00006"/>
    </source>
</evidence>
<protein>
    <recommendedName>
        <fullName evidence="12">ATPase F1/V1/A1 complex alpha/beta subunit nucleotide-binding domain-containing protein</fullName>
    </recommendedName>
</protein>
<keyword evidence="7" id="KW-0406">Ion transport</keyword>
<dbReference type="EMBL" id="MEVT01000001">
    <property type="protein sequence ID" value="OGC63914.1"/>
    <property type="molecule type" value="Genomic_DNA"/>
</dbReference>
<dbReference type="PANTHER" id="PTHR48082:SF2">
    <property type="entry name" value="ATP SYNTHASE SUBUNIT ALPHA, MITOCHONDRIAL"/>
    <property type="match status" value="1"/>
</dbReference>
<comment type="subcellular location">
    <subcellularLocation>
        <location evidence="1">Membrane</location>
    </subcellularLocation>
</comment>
<keyword evidence="6" id="KW-0067">ATP-binding</keyword>
<evidence type="ECO:0000256" key="1">
    <source>
        <dbReference type="ARBA" id="ARBA00004370"/>
    </source>
</evidence>
<dbReference type="SUPFAM" id="SSF50615">
    <property type="entry name" value="N-terminal domain of alpha and beta subunits of F1 ATP synthase"/>
    <property type="match status" value="1"/>
</dbReference>
<keyword evidence="5" id="KW-0375">Hydrogen ion transport</keyword>
<dbReference type="GO" id="GO:0046933">
    <property type="term" value="F:proton-transporting ATP synthase activity, rotational mechanism"/>
    <property type="evidence" value="ECO:0007669"/>
    <property type="project" value="InterPro"/>
</dbReference>
<evidence type="ECO:0000313" key="13">
    <source>
        <dbReference type="EMBL" id="OGC63914.1"/>
    </source>
</evidence>
<proteinExistence type="inferred from homology"/>
<dbReference type="Proteomes" id="UP000176614">
    <property type="component" value="Unassembled WGS sequence"/>
</dbReference>
<evidence type="ECO:0000256" key="10">
    <source>
        <dbReference type="ARBA" id="ARBA00023310"/>
    </source>
</evidence>
<sequence length="490" mass="54179">MNKGIFEKYKAKYSEVGYVTQLQMPVVYVEGLPGAAIGELVVFDSGQLGYVSSLQRRLCGVLLLSDLPVGVGSVVSRTGSGIKINVERELLGTVVCSLLNVLCIDSEDRNARYIESEIPLLSVRRRVSKPFFTGVTKIDMLVPLGEGQRELILGDRNTGKTAFALQVLATRASLGDICIYAGIGKKKSDLIKVKSYLEKSGAYNNSVILFFDASSPSTEIYLAPYVAMTIAEHFRDLGHKVTLILDDLTTHAKYYREISLVSGDYPGRDSYPGNIFHIHARLLERAGAFISPDGKETSITCLPIAETVNSDFSGFIQTNLMSMTDGHIFFDSAFFGNGYRPPINNFLSVTRVGRQTQTSLRWGVNRECASFLLLNQKTEKFVHFGTELNSGIGATLKMNELIQQLFTQEEDFLVPMSVQLITFALVWIGALKSSVHTYICLSKDKYIREDTYRTLTDTLVTSSESLNDFLGKVSAKKVELLLEGDVHAQS</sequence>
<accession>A0A1F4W3B0</accession>
<comment type="similarity">
    <text evidence="2">Belongs to the ATPase alpha/beta chains family.</text>
</comment>
<dbReference type="FunFam" id="3.40.50.300:FF:002432">
    <property type="entry name" value="ATP synthase subunit alpha, mitochondrial"/>
    <property type="match status" value="1"/>
</dbReference>
<dbReference type="InterPro" id="IPR000194">
    <property type="entry name" value="ATPase_F1/V1/A1_a/bsu_nucl-bd"/>
</dbReference>
<feature type="domain" description="ATPase F1/V1/A1 complex alpha/beta subunit nucleotide-binding" evidence="12">
    <location>
        <begin position="134"/>
        <end position="349"/>
    </location>
</feature>
<evidence type="ECO:0000256" key="8">
    <source>
        <dbReference type="ARBA" id="ARBA00023136"/>
    </source>
</evidence>
<evidence type="ECO:0000256" key="9">
    <source>
        <dbReference type="ARBA" id="ARBA00023196"/>
    </source>
</evidence>
<dbReference type="PANTHER" id="PTHR48082">
    <property type="entry name" value="ATP SYNTHASE SUBUNIT ALPHA, MITOCHONDRIAL"/>
    <property type="match status" value="1"/>
</dbReference>
<dbReference type="GO" id="GO:0005524">
    <property type="term" value="F:ATP binding"/>
    <property type="evidence" value="ECO:0007669"/>
    <property type="project" value="UniProtKB-KW"/>
</dbReference>
<gene>
    <name evidence="13" type="ORF">A2264_02390</name>
</gene>
<comment type="caution">
    <text evidence="13">The sequence shown here is derived from an EMBL/GenBank/DDBJ whole genome shotgun (WGS) entry which is preliminary data.</text>
</comment>
<dbReference type="GO" id="GO:0043531">
    <property type="term" value="F:ADP binding"/>
    <property type="evidence" value="ECO:0007669"/>
    <property type="project" value="TreeGrafter"/>
</dbReference>
<evidence type="ECO:0000256" key="11">
    <source>
        <dbReference type="ARBA" id="ARBA00026013"/>
    </source>
</evidence>
<keyword evidence="10" id="KW-0066">ATP synthesis</keyword>
<dbReference type="AlphaFoldDB" id="A0A1F4W3B0"/>
<dbReference type="Gene3D" id="3.40.50.12240">
    <property type="match status" value="1"/>
</dbReference>
<dbReference type="SUPFAM" id="SSF52540">
    <property type="entry name" value="P-loop containing nucleoside triphosphate hydrolases"/>
    <property type="match status" value="1"/>
</dbReference>
<evidence type="ECO:0000256" key="3">
    <source>
        <dbReference type="ARBA" id="ARBA00022448"/>
    </source>
</evidence>
<evidence type="ECO:0000256" key="6">
    <source>
        <dbReference type="ARBA" id="ARBA00022840"/>
    </source>
</evidence>
<evidence type="ECO:0000256" key="5">
    <source>
        <dbReference type="ARBA" id="ARBA00022781"/>
    </source>
</evidence>
<keyword evidence="8" id="KW-0472">Membrane</keyword>
<dbReference type="Pfam" id="PF00006">
    <property type="entry name" value="ATP-synt_ab"/>
    <property type="match status" value="1"/>
</dbReference>
<keyword evidence="9" id="KW-0139">CF(1)</keyword>
<dbReference type="InterPro" id="IPR005294">
    <property type="entry name" value="ATP_synth_F1_asu"/>
</dbReference>
<keyword evidence="3" id="KW-0813">Transport</keyword>
<comment type="subunit">
    <text evidence="11">F-type ATPases have 2 components, CF(1) - the catalytic core - and CF(0) - the membrane proton channel. CF(1) has five subunits: alpha(3), beta(3), gamma(1), delta(1), epsilon(1). CF(0) has four main subunits: a(1), b(1), b'(1) and c(9-12).</text>
</comment>
<evidence type="ECO:0000256" key="4">
    <source>
        <dbReference type="ARBA" id="ARBA00022741"/>
    </source>
</evidence>
<keyword evidence="4" id="KW-0547">Nucleotide-binding</keyword>
<evidence type="ECO:0000256" key="7">
    <source>
        <dbReference type="ARBA" id="ARBA00023065"/>
    </source>
</evidence>
<evidence type="ECO:0000256" key="2">
    <source>
        <dbReference type="ARBA" id="ARBA00008936"/>
    </source>
</evidence>
<organism evidence="13 14">
    <name type="scientific">candidate division WWE3 bacterium RIFOXYA2_FULL_46_9</name>
    <dbReference type="NCBI Taxonomy" id="1802636"/>
    <lineage>
        <taxon>Bacteria</taxon>
        <taxon>Katanobacteria</taxon>
    </lineage>
</organism>
<dbReference type="InterPro" id="IPR036121">
    <property type="entry name" value="ATPase_F1/V1/A1_a/bsu_N_sf"/>
</dbReference>
<name>A0A1F4W3B0_UNCKA</name>
<reference evidence="13 14" key="1">
    <citation type="journal article" date="2016" name="Nat. Commun.">
        <title>Thousands of microbial genomes shed light on interconnected biogeochemical processes in an aquifer system.</title>
        <authorList>
            <person name="Anantharaman K."/>
            <person name="Brown C.T."/>
            <person name="Hug L.A."/>
            <person name="Sharon I."/>
            <person name="Castelle C.J."/>
            <person name="Probst A.J."/>
            <person name="Thomas B.C."/>
            <person name="Singh A."/>
            <person name="Wilkins M.J."/>
            <person name="Karaoz U."/>
            <person name="Brodie E.L."/>
            <person name="Williams K.H."/>
            <person name="Hubbard S.S."/>
            <person name="Banfield J.F."/>
        </authorList>
    </citation>
    <scope>NUCLEOTIDE SEQUENCE [LARGE SCALE GENOMIC DNA]</scope>
</reference>
<dbReference type="GO" id="GO:0045259">
    <property type="term" value="C:proton-transporting ATP synthase complex"/>
    <property type="evidence" value="ECO:0007669"/>
    <property type="project" value="UniProtKB-KW"/>
</dbReference>
<evidence type="ECO:0000313" key="14">
    <source>
        <dbReference type="Proteomes" id="UP000176614"/>
    </source>
</evidence>
<dbReference type="InterPro" id="IPR027417">
    <property type="entry name" value="P-loop_NTPase"/>
</dbReference>